<sequence length="232" mass="26262">MIQVRKSKERGHADHGWLKTHHTFSFSTYQDLEHMRFRALRVMNEDVVLPGQGFGTHPHNDMEIVTYVLEGALEHKDSMGNGEVLHAGEFQRMSAGTGITHSEFNPSDSEAVHLYQIWLYPERKGIEPSYEQKRFPDSEQQNQLRLVASPEAEQGALKIHQDARIYLSKLETGQQVIHPLSAGRHAWLQVLRGQVRLNDLPLDVSDGAAVSDVEQLVMTATENAEIMLFDLA</sequence>
<dbReference type="Pfam" id="PF02678">
    <property type="entry name" value="Pirin"/>
    <property type="match status" value="1"/>
</dbReference>
<dbReference type="OrthoDB" id="321327at2"/>
<evidence type="ECO:0000313" key="6">
    <source>
        <dbReference type="EMBL" id="QDT92660.1"/>
    </source>
</evidence>
<dbReference type="InterPro" id="IPR014710">
    <property type="entry name" value="RmlC-like_jellyroll"/>
</dbReference>
<organism evidence="6 7">
    <name type="scientific">Gimesia algae</name>
    <dbReference type="NCBI Taxonomy" id="2527971"/>
    <lineage>
        <taxon>Bacteria</taxon>
        <taxon>Pseudomonadati</taxon>
        <taxon>Planctomycetota</taxon>
        <taxon>Planctomycetia</taxon>
        <taxon>Planctomycetales</taxon>
        <taxon>Planctomycetaceae</taxon>
        <taxon>Gimesia</taxon>
    </lineage>
</organism>
<evidence type="ECO:0000256" key="3">
    <source>
        <dbReference type="RuleBase" id="RU003457"/>
    </source>
</evidence>
<dbReference type="Proteomes" id="UP000316855">
    <property type="component" value="Chromosome"/>
</dbReference>
<feature type="binding site" evidence="2">
    <location>
        <position position="103"/>
    </location>
    <ligand>
        <name>Fe cation</name>
        <dbReference type="ChEBI" id="CHEBI:24875"/>
    </ligand>
</feature>
<evidence type="ECO:0000256" key="1">
    <source>
        <dbReference type="ARBA" id="ARBA00008416"/>
    </source>
</evidence>
<accession>A0A517VI20</accession>
<dbReference type="Gene3D" id="2.60.120.10">
    <property type="entry name" value="Jelly Rolls"/>
    <property type="match status" value="2"/>
</dbReference>
<dbReference type="KEGG" id="gax:Pan161_43280"/>
<proteinExistence type="inferred from homology"/>
<comment type="similarity">
    <text evidence="1 3">Belongs to the pirin family.</text>
</comment>
<feature type="domain" description="Quercetin 2,3-dioxygenase C-terminal cupin" evidence="5">
    <location>
        <begin position="146"/>
        <end position="231"/>
    </location>
</feature>
<evidence type="ECO:0000256" key="2">
    <source>
        <dbReference type="PIRSR" id="PIRSR006232-1"/>
    </source>
</evidence>
<feature type="binding site" evidence="2">
    <location>
        <position position="59"/>
    </location>
    <ligand>
        <name>Fe cation</name>
        <dbReference type="ChEBI" id="CHEBI:24875"/>
    </ligand>
</feature>
<comment type="cofactor">
    <cofactor evidence="2">
        <name>Fe cation</name>
        <dbReference type="ChEBI" id="CHEBI:24875"/>
    </cofactor>
    <text evidence="2">Binds 1 Fe cation per subunit.</text>
</comment>
<keyword evidence="2" id="KW-0408">Iron</keyword>
<dbReference type="InterPro" id="IPR003829">
    <property type="entry name" value="Pirin_N_dom"/>
</dbReference>
<dbReference type="GO" id="GO:0008127">
    <property type="term" value="F:quercetin 2,3-dioxygenase activity"/>
    <property type="evidence" value="ECO:0007669"/>
    <property type="project" value="UniProtKB-EC"/>
</dbReference>
<dbReference type="SUPFAM" id="SSF51182">
    <property type="entry name" value="RmlC-like cupins"/>
    <property type="match status" value="1"/>
</dbReference>
<evidence type="ECO:0000259" key="4">
    <source>
        <dbReference type="Pfam" id="PF02678"/>
    </source>
</evidence>
<dbReference type="InterPro" id="IPR012093">
    <property type="entry name" value="Pirin"/>
</dbReference>
<dbReference type="PANTHER" id="PTHR43212">
    <property type="entry name" value="QUERCETIN 2,3-DIOXYGENASE"/>
    <property type="match status" value="1"/>
</dbReference>
<dbReference type="RefSeq" id="WP_145230507.1">
    <property type="nucleotide sequence ID" value="NZ_CP036343.1"/>
</dbReference>
<dbReference type="InterPro" id="IPR011051">
    <property type="entry name" value="RmlC_Cupin_sf"/>
</dbReference>
<feature type="binding site" evidence="2">
    <location>
        <position position="57"/>
    </location>
    <ligand>
        <name>Fe cation</name>
        <dbReference type="ChEBI" id="CHEBI:24875"/>
    </ligand>
</feature>
<dbReference type="AlphaFoldDB" id="A0A517VI20"/>
<dbReference type="EC" id="1.13.11.24" evidence="6"/>
<feature type="domain" description="Pirin N-terminal" evidence="4">
    <location>
        <begin position="5"/>
        <end position="119"/>
    </location>
</feature>
<evidence type="ECO:0000313" key="7">
    <source>
        <dbReference type="Proteomes" id="UP000316855"/>
    </source>
</evidence>
<dbReference type="PANTHER" id="PTHR43212:SF3">
    <property type="entry name" value="QUERCETIN 2,3-DIOXYGENASE"/>
    <property type="match status" value="1"/>
</dbReference>
<feature type="binding site" evidence="2">
    <location>
        <position position="101"/>
    </location>
    <ligand>
        <name>Fe cation</name>
        <dbReference type="ChEBI" id="CHEBI:24875"/>
    </ligand>
</feature>
<dbReference type="CDD" id="cd02910">
    <property type="entry name" value="cupin_Yhhw_N"/>
    <property type="match status" value="1"/>
</dbReference>
<evidence type="ECO:0000259" key="5">
    <source>
        <dbReference type="Pfam" id="PF17954"/>
    </source>
</evidence>
<keyword evidence="2" id="KW-0479">Metal-binding</keyword>
<dbReference type="EMBL" id="CP036343">
    <property type="protein sequence ID" value="QDT92660.1"/>
    <property type="molecule type" value="Genomic_DNA"/>
</dbReference>
<protein>
    <submittedName>
        <fullName evidence="6">Quercetin 2,3-dioxygenase</fullName>
        <ecNumber evidence="6">1.13.11.24</ecNumber>
    </submittedName>
</protein>
<name>A0A517VI20_9PLAN</name>
<dbReference type="Pfam" id="PF17954">
    <property type="entry name" value="Pirin_C_2"/>
    <property type="match status" value="1"/>
</dbReference>
<reference evidence="6 7" key="1">
    <citation type="submission" date="2019-02" db="EMBL/GenBank/DDBJ databases">
        <title>Deep-cultivation of Planctomycetes and their phenomic and genomic characterization uncovers novel biology.</title>
        <authorList>
            <person name="Wiegand S."/>
            <person name="Jogler M."/>
            <person name="Boedeker C."/>
            <person name="Pinto D."/>
            <person name="Vollmers J."/>
            <person name="Rivas-Marin E."/>
            <person name="Kohn T."/>
            <person name="Peeters S.H."/>
            <person name="Heuer A."/>
            <person name="Rast P."/>
            <person name="Oberbeckmann S."/>
            <person name="Bunk B."/>
            <person name="Jeske O."/>
            <person name="Meyerdierks A."/>
            <person name="Storesund J.E."/>
            <person name="Kallscheuer N."/>
            <person name="Luecker S."/>
            <person name="Lage O.M."/>
            <person name="Pohl T."/>
            <person name="Merkel B.J."/>
            <person name="Hornburger P."/>
            <person name="Mueller R.-W."/>
            <person name="Bruemmer F."/>
            <person name="Labrenz M."/>
            <person name="Spormann A.M."/>
            <person name="Op den Camp H."/>
            <person name="Overmann J."/>
            <person name="Amann R."/>
            <person name="Jetten M.S.M."/>
            <person name="Mascher T."/>
            <person name="Medema M.H."/>
            <person name="Devos D.P."/>
            <person name="Kaster A.-K."/>
            <person name="Ovreas L."/>
            <person name="Rohde M."/>
            <person name="Galperin M.Y."/>
            <person name="Jogler C."/>
        </authorList>
    </citation>
    <scope>NUCLEOTIDE SEQUENCE [LARGE SCALE GENOMIC DNA]</scope>
    <source>
        <strain evidence="6 7">Pan161</strain>
    </source>
</reference>
<keyword evidence="6" id="KW-0560">Oxidoreductase</keyword>
<gene>
    <name evidence="6" type="primary">yhhW</name>
    <name evidence="6" type="ORF">Pan161_43280</name>
</gene>
<dbReference type="PIRSF" id="PIRSF006232">
    <property type="entry name" value="Pirin"/>
    <property type="match status" value="1"/>
</dbReference>
<dbReference type="GO" id="GO:0046872">
    <property type="term" value="F:metal ion binding"/>
    <property type="evidence" value="ECO:0007669"/>
    <property type="project" value="UniProtKB-KW"/>
</dbReference>
<dbReference type="CDD" id="cd20311">
    <property type="entry name" value="cupin_Yhhw_C"/>
    <property type="match status" value="1"/>
</dbReference>
<keyword evidence="6" id="KW-0223">Dioxygenase</keyword>
<dbReference type="InterPro" id="IPR041602">
    <property type="entry name" value="Quercetinase_C"/>
</dbReference>
<keyword evidence="7" id="KW-1185">Reference proteome</keyword>